<reference evidence="2 3" key="1">
    <citation type="submission" date="2020-08" db="EMBL/GenBank/DDBJ databases">
        <title>Cohnella phylogeny.</title>
        <authorList>
            <person name="Dunlap C."/>
        </authorList>
    </citation>
    <scope>NUCLEOTIDE SEQUENCE [LARGE SCALE GENOMIC DNA]</scope>
    <source>
        <strain evidence="2 3">DSM 28246</strain>
    </source>
</reference>
<evidence type="ECO:0000313" key="3">
    <source>
        <dbReference type="Proteomes" id="UP000547209"/>
    </source>
</evidence>
<feature type="transmembrane region" description="Helical" evidence="1">
    <location>
        <begin position="27"/>
        <end position="45"/>
    </location>
</feature>
<dbReference type="Proteomes" id="UP000547209">
    <property type="component" value="Unassembled WGS sequence"/>
</dbReference>
<accession>A0A7X0RQ40</accession>
<protein>
    <submittedName>
        <fullName evidence="2">Uncharacterized protein</fullName>
    </submittedName>
</protein>
<proteinExistence type="predicted"/>
<evidence type="ECO:0000313" key="2">
    <source>
        <dbReference type="EMBL" id="MBB6670204.1"/>
    </source>
</evidence>
<sequence>MSIPSRTASTDRVSIGHPGMRRRHLRLVLLFTALSIVGAAAVMPYQLALAVPPEGRAIPFAVSAAASIAQAAILAFIASWFGFAMASRVGLDAPLLRSRLYGNDGFATRPRWSGRCWLLPPSAA</sequence>
<feature type="transmembrane region" description="Helical" evidence="1">
    <location>
        <begin position="57"/>
        <end position="81"/>
    </location>
</feature>
<dbReference type="AlphaFoldDB" id="A0A7X0RQ40"/>
<keyword evidence="1" id="KW-1133">Transmembrane helix</keyword>
<keyword evidence="3" id="KW-1185">Reference proteome</keyword>
<keyword evidence="1" id="KW-0472">Membrane</keyword>
<comment type="caution">
    <text evidence="2">The sequence shown here is derived from an EMBL/GenBank/DDBJ whole genome shotgun (WGS) entry which is preliminary data.</text>
</comment>
<gene>
    <name evidence="2" type="ORF">H7C19_05840</name>
</gene>
<name>A0A7X0RQ40_9BACL</name>
<dbReference type="EMBL" id="JACJVP010000007">
    <property type="protein sequence ID" value="MBB6670204.1"/>
    <property type="molecule type" value="Genomic_DNA"/>
</dbReference>
<organism evidence="2 3">
    <name type="scientific">Cohnella nanjingensis</name>
    <dbReference type="NCBI Taxonomy" id="1387779"/>
    <lineage>
        <taxon>Bacteria</taxon>
        <taxon>Bacillati</taxon>
        <taxon>Bacillota</taxon>
        <taxon>Bacilli</taxon>
        <taxon>Bacillales</taxon>
        <taxon>Paenibacillaceae</taxon>
        <taxon>Cohnella</taxon>
    </lineage>
</organism>
<evidence type="ECO:0000256" key="1">
    <source>
        <dbReference type="SAM" id="Phobius"/>
    </source>
</evidence>
<dbReference type="RefSeq" id="WP_185141648.1">
    <property type="nucleotide sequence ID" value="NZ_JACJVP010000007.1"/>
</dbReference>
<keyword evidence="1" id="KW-0812">Transmembrane</keyword>